<organism evidence="13 14">
    <name type="scientific">Parelaphostrongylus tenuis</name>
    <name type="common">Meningeal worm</name>
    <dbReference type="NCBI Taxonomy" id="148309"/>
    <lineage>
        <taxon>Eukaryota</taxon>
        <taxon>Metazoa</taxon>
        <taxon>Ecdysozoa</taxon>
        <taxon>Nematoda</taxon>
        <taxon>Chromadorea</taxon>
        <taxon>Rhabditida</taxon>
        <taxon>Rhabditina</taxon>
        <taxon>Rhabditomorpha</taxon>
        <taxon>Strongyloidea</taxon>
        <taxon>Metastrongylidae</taxon>
        <taxon>Parelaphostrongylus</taxon>
    </lineage>
</organism>
<gene>
    <name evidence="12" type="primary">inx</name>
    <name evidence="13" type="ORF">KIN20_004136</name>
</gene>
<accession>A0AAD5LXY5</accession>
<dbReference type="Pfam" id="PF00876">
    <property type="entry name" value="Innexin"/>
    <property type="match status" value="1"/>
</dbReference>
<reference evidence="13" key="1">
    <citation type="submission" date="2021-06" db="EMBL/GenBank/DDBJ databases">
        <title>Parelaphostrongylus tenuis whole genome reference sequence.</title>
        <authorList>
            <person name="Garwood T.J."/>
            <person name="Larsen P.A."/>
            <person name="Fountain-Jones N.M."/>
            <person name="Garbe J.R."/>
            <person name="Macchietto M.G."/>
            <person name="Kania S.A."/>
            <person name="Gerhold R.W."/>
            <person name="Richards J.E."/>
            <person name="Wolf T.M."/>
        </authorList>
    </citation>
    <scope>NUCLEOTIDE SEQUENCE</scope>
    <source>
        <strain evidence="13">MNPRO001-30</strain>
        <tissue evidence="13">Meninges</tissue>
    </source>
</reference>
<evidence type="ECO:0000256" key="7">
    <source>
        <dbReference type="ARBA" id="ARBA00022949"/>
    </source>
</evidence>
<evidence type="ECO:0000256" key="4">
    <source>
        <dbReference type="ARBA" id="ARBA00022475"/>
    </source>
</evidence>
<evidence type="ECO:0000256" key="5">
    <source>
        <dbReference type="ARBA" id="ARBA00022692"/>
    </source>
</evidence>
<keyword evidence="6" id="KW-0303">Gap junction</keyword>
<keyword evidence="7" id="KW-0965">Cell junction</keyword>
<dbReference type="GO" id="GO:0005921">
    <property type="term" value="C:gap junction"/>
    <property type="evidence" value="ECO:0007669"/>
    <property type="project" value="UniProtKB-SubCell"/>
</dbReference>
<evidence type="ECO:0000256" key="6">
    <source>
        <dbReference type="ARBA" id="ARBA00022868"/>
    </source>
</evidence>
<keyword evidence="5" id="KW-0812">Transmembrane</keyword>
<dbReference type="GO" id="GO:0005243">
    <property type="term" value="F:gap junction channel activity"/>
    <property type="evidence" value="ECO:0007669"/>
    <property type="project" value="TreeGrafter"/>
</dbReference>
<sequence length="100" mass="11739">MLNLHSIFDVSSKVDIYPAEDFADRLNFWGTLYLLVFFALITGSKQHFGNPIQCMAPPESPESWVNYYHDYCYIQHKLRIFGMSIYKSVVYETRQRCADS</sequence>
<dbReference type="InterPro" id="IPR000990">
    <property type="entry name" value="Innexin"/>
</dbReference>
<evidence type="ECO:0000256" key="8">
    <source>
        <dbReference type="ARBA" id="ARBA00022989"/>
    </source>
</evidence>
<dbReference type="GO" id="GO:0034220">
    <property type="term" value="P:monoatomic ion transmembrane transport"/>
    <property type="evidence" value="ECO:0007669"/>
    <property type="project" value="UniProtKB-KW"/>
</dbReference>
<comment type="subcellular location">
    <subcellularLocation>
        <location evidence="1">Cell junction</location>
        <location evidence="1">Gap junction</location>
    </subcellularLocation>
    <subcellularLocation>
        <location evidence="2 12">Cell membrane</location>
        <topology evidence="2 12">Multi-pass membrane protein</topology>
    </subcellularLocation>
</comment>
<evidence type="ECO:0000256" key="1">
    <source>
        <dbReference type="ARBA" id="ARBA00004610"/>
    </source>
</evidence>
<keyword evidence="9 12" id="KW-0406">Ion transport</keyword>
<name>A0AAD5LXY5_PARTN</name>
<keyword evidence="4" id="KW-1003">Cell membrane</keyword>
<comment type="similarity">
    <text evidence="12">Belongs to the pannexin family.</text>
</comment>
<keyword evidence="8" id="KW-1133">Transmembrane helix</keyword>
<evidence type="ECO:0000256" key="12">
    <source>
        <dbReference type="RuleBase" id="RU010713"/>
    </source>
</evidence>
<evidence type="ECO:0000256" key="9">
    <source>
        <dbReference type="ARBA" id="ARBA00023065"/>
    </source>
</evidence>
<evidence type="ECO:0000256" key="11">
    <source>
        <dbReference type="ARBA" id="ARBA00023303"/>
    </source>
</evidence>
<dbReference type="PANTHER" id="PTHR11893:SF20">
    <property type="entry name" value="INNEXIN-3"/>
    <property type="match status" value="1"/>
</dbReference>
<dbReference type="EMBL" id="JAHQIW010000553">
    <property type="protein sequence ID" value="KAJ1348752.1"/>
    <property type="molecule type" value="Genomic_DNA"/>
</dbReference>
<protein>
    <recommendedName>
        <fullName evidence="12">Innexin</fullName>
    </recommendedName>
</protein>
<comment type="function">
    <text evidence="12">Structural component of the gap junctions.</text>
</comment>
<evidence type="ECO:0000313" key="14">
    <source>
        <dbReference type="Proteomes" id="UP001196413"/>
    </source>
</evidence>
<keyword evidence="3 12" id="KW-0813">Transport</keyword>
<dbReference type="AlphaFoldDB" id="A0AAD5LXY5"/>
<dbReference type="GO" id="GO:0005886">
    <property type="term" value="C:plasma membrane"/>
    <property type="evidence" value="ECO:0007669"/>
    <property type="project" value="UniProtKB-SubCell"/>
</dbReference>
<dbReference type="PANTHER" id="PTHR11893">
    <property type="entry name" value="INNEXIN"/>
    <property type="match status" value="1"/>
</dbReference>
<keyword evidence="10" id="KW-0472">Membrane</keyword>
<evidence type="ECO:0000313" key="13">
    <source>
        <dbReference type="EMBL" id="KAJ1348752.1"/>
    </source>
</evidence>
<keyword evidence="11 12" id="KW-0407">Ion channel</keyword>
<evidence type="ECO:0000256" key="2">
    <source>
        <dbReference type="ARBA" id="ARBA00004651"/>
    </source>
</evidence>
<keyword evidence="14" id="KW-1185">Reference proteome</keyword>
<dbReference type="PROSITE" id="PS51013">
    <property type="entry name" value="PANNEXIN"/>
    <property type="match status" value="1"/>
</dbReference>
<evidence type="ECO:0000256" key="10">
    <source>
        <dbReference type="ARBA" id="ARBA00023136"/>
    </source>
</evidence>
<comment type="caution">
    <text evidence="13">The sequence shown here is derived from an EMBL/GenBank/DDBJ whole genome shotgun (WGS) entry which is preliminary data.</text>
</comment>
<proteinExistence type="inferred from homology"/>
<evidence type="ECO:0000256" key="3">
    <source>
        <dbReference type="ARBA" id="ARBA00022448"/>
    </source>
</evidence>
<dbReference type="Proteomes" id="UP001196413">
    <property type="component" value="Unassembled WGS sequence"/>
</dbReference>